<dbReference type="AlphaFoldDB" id="A0A484AST5"/>
<feature type="compositionally biased region" description="Polar residues" evidence="1">
    <location>
        <begin position="37"/>
        <end position="67"/>
    </location>
</feature>
<name>A0A484AST5_DRONA</name>
<gene>
    <name evidence="2" type="ORF">AWZ03_014648</name>
</gene>
<feature type="region of interest" description="Disordered" evidence="1">
    <location>
        <begin position="1"/>
        <end position="67"/>
    </location>
</feature>
<feature type="non-terminal residue" evidence="2">
    <location>
        <position position="67"/>
    </location>
</feature>
<evidence type="ECO:0000256" key="1">
    <source>
        <dbReference type="SAM" id="MobiDB-lite"/>
    </source>
</evidence>
<dbReference type="EMBL" id="LSRL02001631">
    <property type="protein sequence ID" value="TDG38930.1"/>
    <property type="molecule type" value="Genomic_DNA"/>
</dbReference>
<dbReference type="Proteomes" id="UP000295192">
    <property type="component" value="Unassembled WGS sequence"/>
</dbReference>
<comment type="caution">
    <text evidence="2">The sequence shown here is derived from an EMBL/GenBank/DDBJ whole genome shotgun (WGS) entry which is preliminary data.</text>
</comment>
<protein>
    <submittedName>
        <fullName evidence="2">Uncharacterized protein</fullName>
    </submittedName>
</protein>
<evidence type="ECO:0000313" key="2">
    <source>
        <dbReference type="EMBL" id="TDG38930.1"/>
    </source>
</evidence>
<reference evidence="2 3" key="1">
    <citation type="journal article" date="2019" name="J. Hered.">
        <title>An Improved Genome Assembly for Drosophila navojoa, the Basal Species in the mojavensis Cluster.</title>
        <authorList>
            <person name="Vanderlinde T."/>
            <person name="Dupim E.G."/>
            <person name="Nazario-Yepiz N.O."/>
            <person name="Carvalho A.B."/>
        </authorList>
    </citation>
    <scope>NUCLEOTIDE SEQUENCE [LARGE SCALE GENOMIC DNA]</scope>
    <source>
        <strain evidence="2">Navoj_Jal97</strain>
        <tissue evidence="2">Whole organism</tissue>
    </source>
</reference>
<accession>A0A484AST5</accession>
<keyword evidence="3" id="KW-1185">Reference proteome</keyword>
<organism evidence="2 3">
    <name type="scientific">Drosophila navojoa</name>
    <name type="common">Fruit fly</name>
    <dbReference type="NCBI Taxonomy" id="7232"/>
    <lineage>
        <taxon>Eukaryota</taxon>
        <taxon>Metazoa</taxon>
        <taxon>Ecdysozoa</taxon>
        <taxon>Arthropoda</taxon>
        <taxon>Hexapoda</taxon>
        <taxon>Insecta</taxon>
        <taxon>Pterygota</taxon>
        <taxon>Neoptera</taxon>
        <taxon>Endopterygota</taxon>
        <taxon>Diptera</taxon>
        <taxon>Brachycera</taxon>
        <taxon>Muscomorpha</taxon>
        <taxon>Ephydroidea</taxon>
        <taxon>Drosophilidae</taxon>
        <taxon>Drosophila</taxon>
    </lineage>
</organism>
<evidence type="ECO:0000313" key="3">
    <source>
        <dbReference type="Proteomes" id="UP000295192"/>
    </source>
</evidence>
<sequence>MAYRGIIGNNDGADRNNQDNDSFDDVLTGSSKDVVPSVQQRNKLPNAKARSNATNSQRSMPISTKCN</sequence>
<proteinExistence type="predicted"/>